<proteinExistence type="predicted"/>
<evidence type="ECO:0000313" key="1">
    <source>
        <dbReference type="EMBL" id="JAG56542.1"/>
    </source>
</evidence>
<accession>A0A0K8ST73</accession>
<feature type="non-terminal residue" evidence="1">
    <location>
        <position position="126"/>
    </location>
</feature>
<dbReference type="EMBL" id="GBRD01009279">
    <property type="protein sequence ID" value="JAG56542.1"/>
    <property type="molecule type" value="Transcribed_RNA"/>
</dbReference>
<dbReference type="AlphaFoldDB" id="A0A0K8ST73"/>
<protein>
    <submittedName>
        <fullName evidence="1">Uncharacterized protein</fullName>
    </submittedName>
</protein>
<reference evidence="1" key="1">
    <citation type="submission" date="2014-09" db="EMBL/GenBank/DDBJ databases">
        <authorList>
            <person name="Magalhaes I.L.F."/>
            <person name="Oliveira U."/>
            <person name="Santos F.R."/>
            <person name="Vidigal T.H.D.A."/>
            <person name="Brescovit A.D."/>
            <person name="Santos A.J."/>
        </authorList>
    </citation>
    <scope>NUCLEOTIDE SEQUENCE</scope>
</reference>
<sequence>MQELRMAEEARAAKDVEDELEPWLHYMATKLHHFLRTANCPGIYSDPKTTEYTEIERFLASYQYRGFMTDLRRERLMEALRELMTRQPVTDDRCAGGVTKRRCVAALKARPTISNPTLDSTRRWCH</sequence>
<organism evidence="1">
    <name type="scientific">Lygus hesperus</name>
    <name type="common">Western plant bug</name>
    <dbReference type="NCBI Taxonomy" id="30085"/>
    <lineage>
        <taxon>Eukaryota</taxon>
        <taxon>Metazoa</taxon>
        <taxon>Ecdysozoa</taxon>
        <taxon>Arthropoda</taxon>
        <taxon>Hexapoda</taxon>
        <taxon>Insecta</taxon>
        <taxon>Pterygota</taxon>
        <taxon>Neoptera</taxon>
        <taxon>Paraneoptera</taxon>
        <taxon>Hemiptera</taxon>
        <taxon>Heteroptera</taxon>
        <taxon>Panheteroptera</taxon>
        <taxon>Cimicomorpha</taxon>
        <taxon>Miridae</taxon>
        <taxon>Mirini</taxon>
        <taxon>Lygus</taxon>
    </lineage>
</organism>
<name>A0A0K8ST73_LYGHE</name>